<sequence length="324" mass="36515">MKGKVLFEKIRKRRLEVEFTQQDLANASGISLSLIKALETGRSESGKENIEKIANSLGLEVEDIYIDDYRETKVISIANNKGGSGKTSVVSGLGYALADKGYRILFIDGDAQFNLSYSFGMSIDPYKSLNHAIVNERGLDEYIQKTEYENIDIIISDFDMALIEMKLFTKVMRESIMKKILMPVVDAGIYDFIIFDTNPTLGILNFNILNASNYVVIPVELSSFGIIGLNTIRDYIEEIKTFNTGLSLAGVLMNKVDKRESITEDAQEVLKETFGDIVFKSYISIDTNIKKAQWDRQPLDVFKKNARANKQFKSFAEEVAKIVK</sequence>
<dbReference type="AlphaFoldDB" id="A0A069RP65"/>
<dbReference type="SMART" id="SM00530">
    <property type="entry name" value="HTH_XRE"/>
    <property type="match status" value="1"/>
</dbReference>
<evidence type="ECO:0000313" key="2">
    <source>
        <dbReference type="EMBL" id="KDR95967.1"/>
    </source>
</evidence>
<dbReference type="InterPro" id="IPR010982">
    <property type="entry name" value="Lambda_DNA-bd_dom_sf"/>
</dbReference>
<dbReference type="CDD" id="cd02042">
    <property type="entry name" value="ParAB_family"/>
    <property type="match status" value="1"/>
</dbReference>
<evidence type="ECO:0000259" key="1">
    <source>
        <dbReference type="PROSITE" id="PS50943"/>
    </source>
</evidence>
<evidence type="ECO:0000313" key="3">
    <source>
        <dbReference type="Proteomes" id="UP000027946"/>
    </source>
</evidence>
<comment type="caution">
    <text evidence="2">The sequence shown here is derived from an EMBL/GenBank/DDBJ whole genome shotgun (WGS) entry which is preliminary data.</text>
</comment>
<dbReference type="PANTHER" id="PTHR13696">
    <property type="entry name" value="P-LOOP CONTAINING NUCLEOSIDE TRIPHOSPHATE HYDROLASE"/>
    <property type="match status" value="1"/>
</dbReference>
<dbReference type="PROSITE" id="PS50943">
    <property type="entry name" value="HTH_CROC1"/>
    <property type="match status" value="1"/>
</dbReference>
<dbReference type="eggNOG" id="COG1192">
    <property type="taxonomic scope" value="Bacteria"/>
</dbReference>
<dbReference type="Proteomes" id="UP000027946">
    <property type="component" value="Unassembled WGS sequence"/>
</dbReference>
<dbReference type="Gene3D" id="3.40.50.300">
    <property type="entry name" value="P-loop containing nucleotide triphosphate hydrolases"/>
    <property type="match status" value="1"/>
</dbReference>
<dbReference type="Pfam" id="PF01381">
    <property type="entry name" value="HTH_3"/>
    <property type="match status" value="1"/>
</dbReference>
<dbReference type="STRING" id="1121324.CLIT_8c01360"/>
<dbReference type="SUPFAM" id="SSF47413">
    <property type="entry name" value="lambda repressor-like DNA-binding domains"/>
    <property type="match status" value="1"/>
</dbReference>
<dbReference type="InterPro" id="IPR001387">
    <property type="entry name" value="Cro/C1-type_HTH"/>
</dbReference>
<dbReference type="PANTHER" id="PTHR13696:SF99">
    <property type="entry name" value="COBYRINIC ACID AC-DIAMIDE SYNTHASE"/>
    <property type="match status" value="1"/>
</dbReference>
<protein>
    <submittedName>
        <fullName evidence="2">Putative ATPase</fullName>
    </submittedName>
</protein>
<organism evidence="2 3">
    <name type="scientific">Peptoclostridium litorale DSM 5388</name>
    <dbReference type="NCBI Taxonomy" id="1121324"/>
    <lineage>
        <taxon>Bacteria</taxon>
        <taxon>Bacillati</taxon>
        <taxon>Bacillota</taxon>
        <taxon>Clostridia</taxon>
        <taxon>Peptostreptococcales</taxon>
        <taxon>Peptoclostridiaceae</taxon>
        <taxon>Peptoclostridium</taxon>
    </lineage>
</organism>
<dbReference type="RefSeq" id="WP_077216482.1">
    <property type="nucleotide sequence ID" value="NZ_FSRH01000008.1"/>
</dbReference>
<proteinExistence type="predicted"/>
<dbReference type="InterPro" id="IPR050678">
    <property type="entry name" value="DNA_Partitioning_ATPase"/>
</dbReference>
<name>A0A069RP65_PEPLI</name>
<reference evidence="2 3" key="1">
    <citation type="submission" date="2014-03" db="EMBL/GenBank/DDBJ databases">
        <title>Genome sequence of Clostridium litorale W6, DSM 5388.</title>
        <authorList>
            <person name="Poehlein A."/>
            <person name="Jagirdar A."/>
            <person name="Khonsari B."/>
            <person name="Chibani C.M."/>
            <person name="Gutierrez Gutierrez D.A."/>
            <person name="Davydova E."/>
            <person name="Alghaithi H.S."/>
            <person name="Nair K.P."/>
            <person name="Dhamotharan K."/>
            <person name="Chandran L."/>
            <person name="G W."/>
            <person name="Daniel R."/>
        </authorList>
    </citation>
    <scope>NUCLEOTIDE SEQUENCE [LARGE SCALE GENOMIC DNA]</scope>
    <source>
        <strain evidence="2 3">W6</strain>
    </source>
</reference>
<accession>A0A069RP65</accession>
<keyword evidence="3" id="KW-1185">Reference proteome</keyword>
<dbReference type="CDD" id="cd00093">
    <property type="entry name" value="HTH_XRE"/>
    <property type="match status" value="1"/>
</dbReference>
<feature type="domain" description="HTH cro/C1-type" evidence="1">
    <location>
        <begin position="10"/>
        <end position="64"/>
    </location>
</feature>
<dbReference type="InterPro" id="IPR025669">
    <property type="entry name" value="AAA_dom"/>
</dbReference>
<dbReference type="InterPro" id="IPR027417">
    <property type="entry name" value="P-loop_NTPase"/>
</dbReference>
<dbReference type="SUPFAM" id="SSF52540">
    <property type="entry name" value="P-loop containing nucleoside triphosphate hydrolases"/>
    <property type="match status" value="1"/>
</dbReference>
<dbReference type="Pfam" id="PF13614">
    <property type="entry name" value="AAA_31"/>
    <property type="match status" value="1"/>
</dbReference>
<gene>
    <name evidence="2" type="ORF">CLIT_8c01360</name>
</gene>
<dbReference type="EMBL" id="JJMM01000008">
    <property type="protein sequence ID" value="KDR95967.1"/>
    <property type="molecule type" value="Genomic_DNA"/>
</dbReference>
<dbReference type="Gene3D" id="1.10.260.40">
    <property type="entry name" value="lambda repressor-like DNA-binding domains"/>
    <property type="match status" value="1"/>
</dbReference>
<dbReference type="OrthoDB" id="9791162at2"/>
<dbReference type="GO" id="GO:0003677">
    <property type="term" value="F:DNA binding"/>
    <property type="evidence" value="ECO:0007669"/>
    <property type="project" value="InterPro"/>
</dbReference>